<keyword evidence="2" id="KW-0255">Endonuclease</keyword>
<dbReference type="GO" id="GO:0004519">
    <property type="term" value="F:endonuclease activity"/>
    <property type="evidence" value="ECO:0007669"/>
    <property type="project" value="UniProtKB-KW"/>
</dbReference>
<dbReference type="Pfam" id="PF00961">
    <property type="entry name" value="LAGLIDADG_1"/>
    <property type="match status" value="2"/>
</dbReference>
<protein>
    <submittedName>
        <fullName evidence="2">Hypothetical LAGLIDADG homing endonuclease</fullName>
    </submittedName>
</protein>
<reference evidence="2" key="1">
    <citation type="journal article" date="2014" name="Genome Biol. Evol.">
        <title>Gene arrangement convergence, diverse intron content, and genetic code modifications in mitochondrial genomes of Sphaeropleales (Chlorophyta).</title>
        <authorList>
            <person name="Fucikova K."/>
            <person name="Lewis P.O."/>
            <person name="Gonzalez-Halphen D."/>
            <person name="Lewis L.A."/>
        </authorList>
    </citation>
    <scope>NUCLEOTIDE SEQUENCE</scope>
    <source>
        <strain evidence="2">UTEX B66</strain>
    </source>
</reference>
<dbReference type="GO" id="GO:0005739">
    <property type="term" value="C:mitochondrion"/>
    <property type="evidence" value="ECO:0007669"/>
    <property type="project" value="UniProtKB-ARBA"/>
</dbReference>
<dbReference type="PANTHER" id="PTHR36181">
    <property type="entry name" value="INTRON-ENCODED ENDONUCLEASE AI3-RELATED"/>
    <property type="match status" value="1"/>
</dbReference>
<proteinExistence type="predicted"/>
<accession>A0A076VI03</accession>
<evidence type="ECO:0000313" key="2">
    <source>
        <dbReference type="EMBL" id="AIK29099.1"/>
    </source>
</evidence>
<dbReference type="InterPro" id="IPR051289">
    <property type="entry name" value="LAGLIDADG_Endonuclease"/>
</dbReference>
<organism evidence="2">
    <name type="scientific">Bracteacoccus minor</name>
    <dbReference type="NCBI Taxonomy" id="50037"/>
    <lineage>
        <taxon>Eukaryota</taxon>
        <taxon>Viridiplantae</taxon>
        <taxon>Chlorophyta</taxon>
        <taxon>core chlorophytes</taxon>
        <taxon>Chlorophyceae</taxon>
        <taxon>CS clade</taxon>
        <taxon>Sphaeropleales</taxon>
        <taxon>Bracteacoccaceae</taxon>
        <taxon>Bracteacoccus</taxon>
    </lineage>
</organism>
<keyword evidence="2" id="KW-0496">Mitochondrion</keyword>
<geneLocation type="mitochondrion" evidence="2"/>
<feature type="domain" description="Homing endonuclease LAGLIDADG" evidence="1">
    <location>
        <begin position="164"/>
        <end position="262"/>
    </location>
</feature>
<dbReference type="InterPro" id="IPR027434">
    <property type="entry name" value="Homing_endonucl"/>
</dbReference>
<keyword evidence="2" id="KW-0540">Nuclease</keyword>
<dbReference type="InterPro" id="IPR004860">
    <property type="entry name" value="LAGLIDADG_dom"/>
</dbReference>
<sequence length="311" mass="36352">MAAKHQHLSNRYIPEEFLDWLTGFIEGDGCFSSHIPKKPSRRKKAHMHRKGESMHRWVPTPRVQLIIQLGEYAVLYKIKHTLQMGQIRKTSEGYWRYTVSKKQHIALLIGWLNGRLALEKKHRSFCTWVDVFKQSNLVSTARNLLISVPDVLPVTSVDLRKAWLSGLIDREGCFQITLQKSDRYRLGYRTRLRFMIDQKNALDSMQQIVCLFKGSVGLRKPSLTHRYAQTTTVHLRPIVDYLKLFPLKTRKHMLFLRWAKAVEMCVNKQHLTFEGFEQIKKLKHLNMQTVKKAKGVISPSLQKCVEESNED</sequence>
<dbReference type="AlphaFoldDB" id="A0A076VI03"/>
<dbReference type="PANTHER" id="PTHR36181:SF3">
    <property type="entry name" value="INTRON-ENCODED DNA ENDONUCLEASE AI5 BETA"/>
    <property type="match status" value="1"/>
</dbReference>
<dbReference type="RefSeq" id="YP_009054611.1">
    <property type="nucleotide sequence ID" value="NC_024756.1"/>
</dbReference>
<name>A0A076VI03_9CHLO</name>
<evidence type="ECO:0000259" key="1">
    <source>
        <dbReference type="Pfam" id="PF00961"/>
    </source>
</evidence>
<dbReference type="EMBL" id="KJ806266">
    <property type="protein sequence ID" value="AIK29099.1"/>
    <property type="molecule type" value="Genomic_DNA"/>
</dbReference>
<dbReference type="Gene3D" id="3.10.28.10">
    <property type="entry name" value="Homing endonucleases"/>
    <property type="match status" value="2"/>
</dbReference>
<feature type="domain" description="Homing endonuclease LAGLIDADG" evidence="1">
    <location>
        <begin position="21"/>
        <end position="131"/>
    </location>
</feature>
<dbReference type="SUPFAM" id="SSF55608">
    <property type="entry name" value="Homing endonucleases"/>
    <property type="match status" value="2"/>
</dbReference>
<keyword evidence="2" id="KW-0378">Hydrolase</keyword>